<sequence length="1464" mass="162831">MKEGSPSFLPGDLDGALGGARPLRVEVRRDPLQVAVYVETGRRVPLGERPRLAAALREVLLPEYPDASVKLVPVLRRPPFGAPAEELVLEAWEDVKVLAREERPGLGGVLEHARVRVVDDRLELEFPSDALRDVARQAGGEALLGELVRRETGLGLRVLLTVTPRPEPGPDRPAPQDGAFDPFAAEIAREDEVLDEPEGLPEPEHLLAYYEEHRARAEEVAAAAESRGALPSGVIRGRPIPPDEPARPLETVREEEPGRLVIEGEVVHVETRETRAGKVMVTFAVTDHSDTLVCKFFRDPDGEPAEEHLAPGTFVRVRGRLVYDSWSRDVNLMAEDIVRAERPVRTDDAPEKRVELHLHTTMSAMDGLVDPEEAVRRAAAWGHEAVAITDHGVTQAFPAAFHVKGLPPGFKVIYGMEAYVVDDATPIVIRPPSVPLADAEWVAVDIETTGFSAIGDDIIEIGAVRIRGGEVQDAFQTFVRPTREISRQVQELTHITPDMVRDAPEPAEALARFLDFAGGAVLVAHNATFDYSFLRYHTERQLGRSLDCPVLDTLVLARSLLPDLKRHGLADLCRELSIPLENHHRADADARTAALLFLRLLGMVRERHPDVDTVAALNRLTRHMNAEQLKPHHATLLVQRQHGMKNLYRLVSKSHLDFFHRTPRIPRTLLEELRDGLLVGSACHNGALFQALLRGAPDSELEELAAWYDFLEVQPPSNFRRLIAEGQVQDEEHLRSLLRRIVELGRRLGKPVVATGDVHFLDPHQEQLRTILKHGVGWREDLDGPCYFRTTAEMLREFEFLGAEEAHEIVVAAPRRVAASIDRVVPVPDRLFAPVVEGAEEAVRDITWARAREVYGDPLPERVRERIDRELQAIIGNGFAVVYYISHLLVKKSHELGYLVGSRGSVGSSLVAWCMGITEVNALPPHYVCPDCHHVEWFADGSVGSGFDLPDKPCPRCGRAKMRKDGQDIPFETFMGFKGDKVPDIDLNFSGEIQSRIQQYSIDLLGGPQQVFKAGTVGTIAEKTAYGMVRAWLEETGQTRREAEIERLARGLTGVRRTTGQHPGGMVVVPVGVEVEEVTPVQYPADDRESGWRTTHYDYHSFESCLLKLDILGHDDPTMLRLLQDMTGIDVTTLPMDDPQVLALFRNGPGEGVDVLGVPRGVFELDLGSIAVPEMGTGFVRRMLAETQPRTFSDLVRISGLSHGTDVWTGNAQKLIQDGVCTLQTVIPTRDDIMLRLMYWGLDPAMAFKIMESVRKGKGLTPEMEEAMEKAGVPEWYRWSCRRIKYMFPKAHAAAYVLSALRIAWFKVHRPREFYAAYFTVRAAGAVDAEILVRGEAAIRQHMEAIRAKGKDASPKEKESLVEYEVALEATLRGIRFARVDLWRSHAVRFEVQADGSLLCPFSALPGIGESAARAITEARDQAPFQSVEDLRVRARLGKNVIDLLQAHGCLRGLPEGNQLVFSF</sequence>
<accession>A0AA35CJ98</accession>
<reference evidence="17" key="1">
    <citation type="submission" date="2022-03" db="EMBL/GenBank/DDBJ databases">
        <title>Complete genome sequence of Caldinitratiruptor microaerophilus.</title>
        <authorList>
            <person name="Mukaiyama R."/>
            <person name="Nishiyama T."/>
            <person name="Ueda K."/>
        </authorList>
    </citation>
    <scope>NUCLEOTIDE SEQUENCE</scope>
    <source>
        <strain evidence="17">JCM 16183</strain>
    </source>
</reference>
<dbReference type="GO" id="GO:0003887">
    <property type="term" value="F:DNA-directed DNA polymerase activity"/>
    <property type="evidence" value="ECO:0007669"/>
    <property type="project" value="UniProtKB-UniRule"/>
</dbReference>
<dbReference type="SUPFAM" id="SSF53098">
    <property type="entry name" value="Ribonuclease H-like"/>
    <property type="match status" value="1"/>
</dbReference>
<feature type="domain" description="Polymerase/histidinol phosphatase N-terminal" evidence="16">
    <location>
        <begin position="354"/>
        <end position="422"/>
    </location>
</feature>
<dbReference type="PANTHER" id="PTHR32294">
    <property type="entry name" value="DNA POLYMERASE III SUBUNIT ALPHA"/>
    <property type="match status" value="1"/>
</dbReference>
<dbReference type="InterPro" id="IPR029460">
    <property type="entry name" value="DNAPol_HHH"/>
</dbReference>
<evidence type="ECO:0000313" key="18">
    <source>
        <dbReference type="Proteomes" id="UP001163687"/>
    </source>
</evidence>
<dbReference type="NCBIfam" id="TIGR01405">
    <property type="entry name" value="polC_Gram_pos"/>
    <property type="match status" value="1"/>
</dbReference>
<dbReference type="Gene3D" id="6.10.140.1510">
    <property type="match status" value="1"/>
</dbReference>
<dbReference type="NCBIfam" id="NF001688">
    <property type="entry name" value="PRK00448.1"/>
    <property type="match status" value="1"/>
</dbReference>
<dbReference type="InterPro" id="IPR036397">
    <property type="entry name" value="RNaseH_sf"/>
</dbReference>
<dbReference type="GO" id="GO:0008408">
    <property type="term" value="F:3'-5' exonuclease activity"/>
    <property type="evidence" value="ECO:0007669"/>
    <property type="project" value="UniProtKB-UniRule"/>
</dbReference>
<keyword evidence="9 13" id="KW-0269">Exonuclease</keyword>
<dbReference type="InterPro" id="IPR006308">
    <property type="entry name" value="Pol_III_a_PolC-type_gram_pos"/>
</dbReference>
<evidence type="ECO:0000256" key="9">
    <source>
        <dbReference type="ARBA" id="ARBA00022839"/>
    </source>
</evidence>
<dbReference type="Pfam" id="PF07733">
    <property type="entry name" value="DNA_pol3_alpha"/>
    <property type="match status" value="2"/>
</dbReference>
<dbReference type="InterPro" id="IPR011708">
    <property type="entry name" value="DNA_pol3_alpha_NTPase_dom"/>
</dbReference>
<dbReference type="InterPro" id="IPR004013">
    <property type="entry name" value="PHP_dom"/>
</dbReference>
<comment type="function">
    <text evidence="11">DNA polymerase III is a complex, multichain enzyme responsible for most of the replicative synthesis in bacteria. This DNA polymerase also exhibits 3' to 5' exonuclease activity. The alpha chain is the DNA polymerase.</text>
</comment>
<dbReference type="Gene3D" id="3.30.1900.20">
    <property type="match status" value="1"/>
</dbReference>
<dbReference type="CDD" id="cd04484">
    <property type="entry name" value="polC_OBF"/>
    <property type="match status" value="1"/>
</dbReference>
<dbReference type="GO" id="GO:0003677">
    <property type="term" value="F:DNA binding"/>
    <property type="evidence" value="ECO:0007669"/>
    <property type="project" value="UniProtKB-UniRule"/>
</dbReference>
<evidence type="ECO:0000256" key="8">
    <source>
        <dbReference type="ARBA" id="ARBA00022801"/>
    </source>
</evidence>
<comment type="function">
    <text evidence="1 13">Required for replicative DNA synthesis. This DNA polymerase also exhibits 3' to 5' exonuclease activity.</text>
</comment>
<dbReference type="InterPro" id="IPR012340">
    <property type="entry name" value="NA-bd_OB-fold"/>
</dbReference>
<dbReference type="GO" id="GO:0005737">
    <property type="term" value="C:cytoplasm"/>
    <property type="evidence" value="ECO:0007669"/>
    <property type="project" value="UniProtKB-SubCell"/>
</dbReference>
<evidence type="ECO:0000259" key="15">
    <source>
        <dbReference type="SMART" id="SM00479"/>
    </source>
</evidence>
<dbReference type="InterPro" id="IPR012337">
    <property type="entry name" value="RNaseH-like_sf"/>
</dbReference>
<dbReference type="Pfam" id="PF01336">
    <property type="entry name" value="tRNA_anti-codon"/>
    <property type="match status" value="1"/>
</dbReference>
<keyword evidence="5 13" id="KW-0548">Nucleotidyltransferase</keyword>
<dbReference type="HAMAP" id="MF_00356">
    <property type="entry name" value="DNApol_PolC"/>
    <property type="match status" value="1"/>
</dbReference>
<dbReference type="CDD" id="cd07435">
    <property type="entry name" value="PHP_PolIIIA_POLC"/>
    <property type="match status" value="1"/>
</dbReference>
<organism evidence="17 18">
    <name type="scientific">Caldinitratiruptor microaerophilus</name>
    <dbReference type="NCBI Taxonomy" id="671077"/>
    <lineage>
        <taxon>Bacteria</taxon>
        <taxon>Bacillati</taxon>
        <taxon>Bacillota</taxon>
        <taxon>Clostridia</taxon>
        <taxon>Eubacteriales</taxon>
        <taxon>Symbiobacteriaceae</taxon>
        <taxon>Caldinitratiruptor</taxon>
    </lineage>
</organism>
<evidence type="ECO:0000256" key="6">
    <source>
        <dbReference type="ARBA" id="ARBA00022705"/>
    </source>
</evidence>
<evidence type="ECO:0000256" key="13">
    <source>
        <dbReference type="HAMAP-Rule" id="MF_00356"/>
    </source>
</evidence>
<dbReference type="SMART" id="SM00481">
    <property type="entry name" value="POLIIIAc"/>
    <property type="match status" value="1"/>
</dbReference>
<dbReference type="EC" id="2.7.7.7" evidence="13"/>
<dbReference type="Gene3D" id="1.10.150.870">
    <property type="match status" value="1"/>
</dbReference>
<keyword evidence="4 13" id="KW-0808">Transferase</keyword>
<evidence type="ECO:0000256" key="3">
    <source>
        <dbReference type="ARBA" id="ARBA00022490"/>
    </source>
</evidence>
<keyword evidence="3 13" id="KW-0963">Cytoplasm</keyword>
<evidence type="ECO:0000256" key="2">
    <source>
        <dbReference type="ARBA" id="ARBA00004496"/>
    </source>
</evidence>
<feature type="domain" description="Exonuclease" evidence="15">
    <location>
        <begin position="440"/>
        <end position="606"/>
    </location>
</feature>
<keyword evidence="10 13" id="KW-0239">DNA-directed DNA polymerase</keyword>
<evidence type="ECO:0000256" key="7">
    <source>
        <dbReference type="ARBA" id="ARBA00022722"/>
    </source>
</evidence>
<dbReference type="Pfam" id="PF02811">
    <property type="entry name" value="PHP"/>
    <property type="match status" value="1"/>
</dbReference>
<gene>
    <name evidence="13 17" type="primary">polC</name>
    <name evidence="17" type="ORF">caldi_04830</name>
</gene>
<dbReference type="PANTHER" id="PTHR32294:SF5">
    <property type="entry name" value="DNA POLYMERASE III POLC-TYPE"/>
    <property type="match status" value="1"/>
</dbReference>
<dbReference type="Pfam" id="PF14579">
    <property type="entry name" value="HHH_6"/>
    <property type="match status" value="1"/>
</dbReference>
<dbReference type="EMBL" id="AP025628">
    <property type="protein sequence ID" value="BDG59393.1"/>
    <property type="molecule type" value="Genomic_DNA"/>
</dbReference>
<dbReference type="Gene3D" id="3.30.420.10">
    <property type="entry name" value="Ribonuclease H-like superfamily/Ribonuclease H"/>
    <property type="match status" value="1"/>
</dbReference>
<keyword evidence="7 13" id="KW-0540">Nuclease</keyword>
<evidence type="ECO:0000256" key="5">
    <source>
        <dbReference type="ARBA" id="ARBA00022695"/>
    </source>
</evidence>
<dbReference type="SUPFAM" id="SSF160975">
    <property type="entry name" value="AF1531-like"/>
    <property type="match status" value="1"/>
</dbReference>
<name>A0AA35CJ98_9FIRM</name>
<dbReference type="InterPro" id="IPR003141">
    <property type="entry name" value="Pol/His_phosphatase_N"/>
</dbReference>
<dbReference type="SUPFAM" id="SSF50249">
    <property type="entry name" value="Nucleic acid-binding proteins"/>
    <property type="match status" value="1"/>
</dbReference>
<evidence type="ECO:0000259" key="16">
    <source>
        <dbReference type="SMART" id="SM00481"/>
    </source>
</evidence>
<dbReference type="InterPro" id="IPR006054">
    <property type="entry name" value="DnaQ"/>
</dbReference>
<dbReference type="InterPro" id="IPR004365">
    <property type="entry name" value="NA-bd_OB_tRNA"/>
</dbReference>
<evidence type="ECO:0000256" key="1">
    <source>
        <dbReference type="ARBA" id="ARBA00003452"/>
    </source>
</evidence>
<dbReference type="InterPro" id="IPR040982">
    <property type="entry name" value="DNA_pol3_finger"/>
</dbReference>
<dbReference type="InterPro" id="IPR044923">
    <property type="entry name" value="PolC_middle_finger_sf"/>
</dbReference>
<protein>
    <recommendedName>
        <fullName evidence="13">DNA polymerase III PolC-type</fullName>
        <shortName evidence="13">PolIII</shortName>
        <ecNumber evidence="13">2.7.7.7</ecNumber>
    </recommendedName>
</protein>
<comment type="catalytic activity">
    <reaction evidence="12 13">
        <text>DNA(n) + a 2'-deoxyribonucleoside 5'-triphosphate = DNA(n+1) + diphosphate</text>
        <dbReference type="Rhea" id="RHEA:22508"/>
        <dbReference type="Rhea" id="RHEA-COMP:17339"/>
        <dbReference type="Rhea" id="RHEA-COMP:17340"/>
        <dbReference type="ChEBI" id="CHEBI:33019"/>
        <dbReference type="ChEBI" id="CHEBI:61560"/>
        <dbReference type="ChEBI" id="CHEBI:173112"/>
        <dbReference type="EC" id="2.7.7.7"/>
    </reaction>
</comment>
<dbReference type="Pfam" id="PF17657">
    <property type="entry name" value="DNA_pol3_finger"/>
    <property type="match status" value="1"/>
</dbReference>
<dbReference type="InterPro" id="IPR004805">
    <property type="entry name" value="DnaE2/DnaE/PolC"/>
</dbReference>
<evidence type="ECO:0000256" key="4">
    <source>
        <dbReference type="ARBA" id="ARBA00022679"/>
    </source>
</evidence>
<keyword evidence="18" id="KW-1185">Reference proteome</keyword>
<evidence type="ECO:0000256" key="11">
    <source>
        <dbReference type="ARBA" id="ARBA00025611"/>
    </source>
</evidence>
<evidence type="ECO:0000256" key="12">
    <source>
        <dbReference type="ARBA" id="ARBA00049244"/>
    </source>
</evidence>
<evidence type="ECO:0000256" key="10">
    <source>
        <dbReference type="ARBA" id="ARBA00022932"/>
    </source>
</evidence>
<keyword evidence="6 13" id="KW-0235">DNA replication</keyword>
<dbReference type="FunFam" id="3.30.420.10:FF:000045">
    <property type="entry name" value="3'-5' exonuclease DinG"/>
    <property type="match status" value="1"/>
</dbReference>
<dbReference type="InterPro" id="IPR013520">
    <property type="entry name" value="Ribonucl_H"/>
</dbReference>
<comment type="subcellular location">
    <subcellularLocation>
        <location evidence="2 13">Cytoplasm</location>
    </subcellularLocation>
</comment>
<proteinExistence type="inferred from homology"/>
<dbReference type="Gene3D" id="2.40.50.140">
    <property type="entry name" value="Nucleic acid-binding proteins"/>
    <property type="match status" value="1"/>
</dbReference>
<dbReference type="KEGG" id="cmic:caldi_04830"/>
<dbReference type="Gene3D" id="1.10.150.700">
    <property type="entry name" value="PolC, middle finger domain"/>
    <property type="match status" value="1"/>
</dbReference>
<dbReference type="CDD" id="cd06127">
    <property type="entry name" value="DEDDh"/>
    <property type="match status" value="1"/>
</dbReference>
<keyword evidence="8 13" id="KW-0378">Hydrolase</keyword>
<feature type="region of interest" description="Disordered" evidence="14">
    <location>
        <begin position="232"/>
        <end position="252"/>
    </location>
</feature>
<dbReference type="SMART" id="SM00479">
    <property type="entry name" value="EXOIII"/>
    <property type="match status" value="1"/>
</dbReference>
<dbReference type="Pfam" id="PF00929">
    <property type="entry name" value="RNase_T"/>
    <property type="match status" value="1"/>
</dbReference>
<dbReference type="NCBIfam" id="TIGR00573">
    <property type="entry name" value="dnaq"/>
    <property type="match status" value="1"/>
</dbReference>
<evidence type="ECO:0000256" key="14">
    <source>
        <dbReference type="SAM" id="MobiDB-lite"/>
    </source>
</evidence>
<dbReference type="GO" id="GO:0006261">
    <property type="term" value="P:DNA-templated DNA replication"/>
    <property type="evidence" value="ECO:0007669"/>
    <property type="project" value="UniProtKB-UniRule"/>
</dbReference>
<evidence type="ECO:0000313" key="17">
    <source>
        <dbReference type="EMBL" id="BDG59393.1"/>
    </source>
</evidence>
<dbReference type="Proteomes" id="UP001163687">
    <property type="component" value="Chromosome"/>
</dbReference>
<dbReference type="RefSeq" id="WP_264843524.1">
    <property type="nucleotide sequence ID" value="NZ_AP025628.1"/>
</dbReference>
<comment type="similarity">
    <text evidence="13">Belongs to the DNA polymerase type-C family. PolC subfamily.</text>
</comment>
<dbReference type="Gene3D" id="3.20.20.140">
    <property type="entry name" value="Metal-dependent hydrolases"/>
    <property type="match status" value="2"/>
</dbReference>